<evidence type="ECO:0000313" key="3">
    <source>
        <dbReference type="Proteomes" id="UP000704068"/>
    </source>
</evidence>
<gene>
    <name evidence="2" type="ORF">HXK21_09365</name>
</gene>
<feature type="transmembrane region" description="Helical" evidence="1">
    <location>
        <begin position="117"/>
        <end position="137"/>
    </location>
</feature>
<dbReference type="Pfam" id="PF14126">
    <property type="entry name" value="DUF4293"/>
    <property type="match status" value="1"/>
</dbReference>
<dbReference type="RefSeq" id="WP_303764774.1">
    <property type="nucleotide sequence ID" value="NZ_JABZGR010000055.1"/>
</dbReference>
<evidence type="ECO:0000313" key="2">
    <source>
        <dbReference type="EMBL" id="MBF0971220.1"/>
    </source>
</evidence>
<sequence>MIQRLQSVYLLLAGITATLLLFIPLARFNVSGQGYFSLSPFGIDSINVAPIGGTNSYLWVIALCTVLVAVCSFCSIFLFKHRMLQLKLTRWAIVFEVVYCMTYAFQCYNFQSNTTSHFSFTIGTVLPFVVFIFLWLAARAIKKDEELVRAANRIR</sequence>
<keyword evidence="1" id="KW-0812">Transmembrane</keyword>
<accession>A0A929RXP7</accession>
<reference evidence="2" key="1">
    <citation type="submission" date="2020-04" db="EMBL/GenBank/DDBJ databases">
        <title>Deep metagenomics examines the oral microbiome during advanced dental caries in children, revealing novel taxa and co-occurrences with host molecules.</title>
        <authorList>
            <person name="Baker J.L."/>
            <person name="Morton J.T."/>
            <person name="Dinis M."/>
            <person name="Alvarez R."/>
            <person name="Tran N.C."/>
            <person name="Knight R."/>
            <person name="Edlund A."/>
        </authorList>
    </citation>
    <scope>NUCLEOTIDE SEQUENCE</scope>
    <source>
        <strain evidence="2">JCVI_34_bin.1</strain>
    </source>
</reference>
<feature type="transmembrane region" description="Helical" evidence="1">
    <location>
        <begin position="56"/>
        <end position="79"/>
    </location>
</feature>
<dbReference type="InterPro" id="IPR025635">
    <property type="entry name" value="DUF4293"/>
</dbReference>
<feature type="transmembrane region" description="Helical" evidence="1">
    <location>
        <begin position="91"/>
        <end position="111"/>
    </location>
</feature>
<protein>
    <submittedName>
        <fullName evidence="2">DUF4293 domain-containing protein</fullName>
    </submittedName>
</protein>
<keyword evidence="1" id="KW-1133">Transmembrane helix</keyword>
<dbReference type="EMBL" id="JABZGR010000055">
    <property type="protein sequence ID" value="MBF0971220.1"/>
    <property type="molecule type" value="Genomic_DNA"/>
</dbReference>
<organism evidence="2 3">
    <name type="scientific">Alloprevotella tannerae</name>
    <dbReference type="NCBI Taxonomy" id="76122"/>
    <lineage>
        <taxon>Bacteria</taxon>
        <taxon>Pseudomonadati</taxon>
        <taxon>Bacteroidota</taxon>
        <taxon>Bacteroidia</taxon>
        <taxon>Bacteroidales</taxon>
        <taxon>Prevotellaceae</taxon>
        <taxon>Alloprevotella</taxon>
    </lineage>
</organism>
<evidence type="ECO:0000256" key="1">
    <source>
        <dbReference type="SAM" id="Phobius"/>
    </source>
</evidence>
<dbReference type="Gene3D" id="1.50.10.150">
    <property type="entry name" value="Voltage-dependent anion channel"/>
    <property type="match status" value="1"/>
</dbReference>
<name>A0A929RXP7_9BACT</name>
<dbReference type="InterPro" id="IPR038665">
    <property type="entry name" value="Voltage-dep_anion_channel_sf"/>
</dbReference>
<keyword evidence="1" id="KW-0472">Membrane</keyword>
<comment type="caution">
    <text evidence="2">The sequence shown here is derived from an EMBL/GenBank/DDBJ whole genome shotgun (WGS) entry which is preliminary data.</text>
</comment>
<dbReference type="AlphaFoldDB" id="A0A929RXP7"/>
<proteinExistence type="predicted"/>
<dbReference type="Proteomes" id="UP000704068">
    <property type="component" value="Unassembled WGS sequence"/>
</dbReference>